<reference evidence="1 2" key="1">
    <citation type="submission" date="2012-07" db="EMBL/GenBank/DDBJ databases">
        <title>The Genome Sequence of Fusobacterium ulcerans 12_1B.</title>
        <authorList>
            <consortium name="The Broad Institute Genome Sequencing Platform"/>
            <person name="Earl A."/>
            <person name="Ward D."/>
            <person name="Feldgarden M."/>
            <person name="Gevers D."/>
            <person name="Strauss J."/>
            <person name="Ambrose C.E."/>
            <person name="Allen-Vercoe E."/>
            <person name="Walker B."/>
            <person name="Young S.K."/>
            <person name="Zeng Q."/>
            <person name="Gargeya S."/>
            <person name="Fitzgerald M."/>
            <person name="Haas B."/>
            <person name="Abouelleil A."/>
            <person name="Alvarado L."/>
            <person name="Arachchi H.M."/>
            <person name="Berlin A.M."/>
            <person name="Chapman S.B."/>
            <person name="Goldberg J."/>
            <person name="Griggs A."/>
            <person name="Gujja S."/>
            <person name="Hansen M."/>
            <person name="Howarth C."/>
            <person name="Imamovic A."/>
            <person name="Larimer J."/>
            <person name="McCowen C."/>
            <person name="Montmayeur A."/>
            <person name="Murphy C."/>
            <person name="Neiman D."/>
            <person name="Pearson M."/>
            <person name="Priest M."/>
            <person name="Roberts A."/>
            <person name="Saif S."/>
            <person name="Shea T."/>
            <person name="Sisk P."/>
            <person name="Sykes S."/>
            <person name="Wortman J."/>
            <person name="Nusbaum C."/>
            <person name="Birren B."/>
        </authorList>
    </citation>
    <scope>NUCLEOTIDE SEQUENCE [LARGE SCALE GENOMIC DNA]</scope>
    <source>
        <strain evidence="1 2">12_1B</strain>
    </source>
</reference>
<proteinExistence type="predicted"/>
<name>H1PNW7_9FUSO</name>
<dbReference type="RefSeq" id="WP_008695392.1">
    <property type="nucleotide sequence ID" value="NZ_KE161007.1"/>
</dbReference>
<evidence type="ECO:0000313" key="2">
    <source>
        <dbReference type="Proteomes" id="UP000003233"/>
    </source>
</evidence>
<gene>
    <name evidence="1" type="ORF">HMPREF0402_00110</name>
</gene>
<protein>
    <submittedName>
        <fullName evidence="1">Uncharacterized protein</fullName>
    </submittedName>
</protein>
<organism evidence="1 2">
    <name type="scientific">Fusobacterium ulcerans 12-1B</name>
    <dbReference type="NCBI Taxonomy" id="457404"/>
    <lineage>
        <taxon>Bacteria</taxon>
        <taxon>Fusobacteriati</taxon>
        <taxon>Fusobacteriota</taxon>
        <taxon>Fusobacteriia</taxon>
        <taxon>Fusobacteriales</taxon>
        <taxon>Fusobacteriaceae</taxon>
        <taxon>Fusobacterium</taxon>
    </lineage>
</organism>
<dbReference type="PATRIC" id="fig|457404.5.peg.1118"/>
<sequence length="41" mass="4907">MPIDKYLEIIEKIDKKLTELGYMEDQRVQVITEIVKNLKID</sequence>
<evidence type="ECO:0000313" key="1">
    <source>
        <dbReference type="EMBL" id="EHO85186.1"/>
    </source>
</evidence>
<dbReference type="BioCyc" id="FSP457404-HMP:GTSQ-111-MONOMER"/>
<keyword evidence="2" id="KW-1185">Reference proteome</keyword>
<dbReference type="AlphaFoldDB" id="H1PNW7"/>
<comment type="caution">
    <text evidence="1">The sequence shown here is derived from an EMBL/GenBank/DDBJ whole genome shotgun (WGS) entry which is preliminary data.</text>
</comment>
<dbReference type="HOGENOM" id="CLU_3270501_0_0_0"/>
<dbReference type="EMBL" id="AGWJ02000006">
    <property type="protein sequence ID" value="EHO85186.1"/>
    <property type="molecule type" value="Genomic_DNA"/>
</dbReference>
<accession>H1PNW7</accession>
<dbReference type="Proteomes" id="UP000003233">
    <property type="component" value="Unassembled WGS sequence"/>
</dbReference>